<dbReference type="InterPro" id="IPR006116">
    <property type="entry name" value="NT_2-5OAS_ClassI-CCAase"/>
</dbReference>
<dbReference type="InterPro" id="IPR002934">
    <property type="entry name" value="Polymerase_NTP_transf_dom"/>
</dbReference>
<evidence type="ECO:0000256" key="5">
    <source>
        <dbReference type="ARBA" id="ARBA00010228"/>
    </source>
</evidence>
<evidence type="ECO:0000259" key="14">
    <source>
        <dbReference type="Pfam" id="PF01909"/>
    </source>
</evidence>
<dbReference type="PROSITE" id="PS50152">
    <property type="entry name" value="25A_SYNTH_3"/>
    <property type="match status" value="3"/>
</dbReference>
<dbReference type="Pfam" id="PF18144">
    <property type="entry name" value="SMODS"/>
    <property type="match status" value="1"/>
</dbReference>
<keyword evidence="9" id="KW-0391">Immunity</keyword>
<evidence type="ECO:0000256" key="6">
    <source>
        <dbReference type="ARBA" id="ARBA00012577"/>
    </source>
</evidence>
<evidence type="ECO:0000256" key="3">
    <source>
        <dbReference type="ARBA" id="ARBA00004496"/>
    </source>
</evidence>
<evidence type="ECO:0000259" key="15">
    <source>
        <dbReference type="Pfam" id="PF10421"/>
    </source>
</evidence>
<gene>
    <name evidence="16" type="ORF">TREES_T100009946</name>
</gene>
<keyword evidence="7" id="KW-0963">Cytoplasm</keyword>
<keyword evidence="8" id="KW-0399">Innate immunity</keyword>
<dbReference type="Proteomes" id="UP000011518">
    <property type="component" value="Unassembled WGS sequence"/>
</dbReference>
<dbReference type="PANTHER" id="PTHR11258">
    <property type="entry name" value="2-5 OLIGOADENYLATE SYNTHETASE"/>
    <property type="match status" value="1"/>
</dbReference>
<dbReference type="GO" id="GO:0045071">
    <property type="term" value="P:negative regulation of viral genome replication"/>
    <property type="evidence" value="ECO:0007669"/>
    <property type="project" value="TreeGrafter"/>
</dbReference>
<keyword evidence="11" id="KW-0689">Ribosomal protein</keyword>
<name>L9KL74_TUPCH</name>
<dbReference type="STRING" id="246437.L9KL74"/>
<dbReference type="FunFam" id="1.10.1410.20:FF:000001">
    <property type="entry name" value="2'-5'-oligoadenylate synthetase 1"/>
    <property type="match status" value="3"/>
</dbReference>
<dbReference type="InterPro" id="IPR001931">
    <property type="entry name" value="Ribosomal_eS21"/>
</dbReference>
<dbReference type="GO" id="GO:0003725">
    <property type="term" value="F:double-stranded RNA binding"/>
    <property type="evidence" value="ECO:0007669"/>
    <property type="project" value="TreeGrafter"/>
</dbReference>
<sequence>MDLRSTPARSLDKFIEDNLLPDTEFRLQVKKAINIISDFLKERCFQDASCFAKRPKVVKVVKGGSSGKGTTLRGRSDADLVVFLSPLTSFQEQLTRRGEFIHEIRRQLEACERQLLFNVKFEVKSRQWDNPRVLSFKLSNPHLWQEVEFDVLPAFDALGQYKRSRPDPEIYVRLIKECTSLKREGEFSTCFTELQRDFLRQRPTKLKSLIRLVKYWYQKCKEKLGKPLPPQYAMELLTVHAWEYGSMETEFSTAQGFQTVLKLVINYQQLCIFWTVYYDFKDPYIGYYLTQQLRKPRPVILDPADPTGNVAGGDLERWRRLAREAEDWLGASCFRNWDGSRVNFWDVPLQCSKQLGAMGNLVSDLFSGQPDLRSVPAQQLSDFVRNSLEPSEECQKAIKWTVDAICCILKRDQQQPLIQDVARGGSYGRKTVFRGKSDGTLVLFLSHFTQFQDQKKSQREILDQIEHRLKVQPLLKELADIVEIQRLRGALIIQVSTKWHSVSFEVVPAFNALGTRETPRPCIYRDLKRALDETKSSAGEFSVCFTELQQKFFNNRPRKLKDLILLVKYWYRQCQIKLKGSSSLPPYALELLTVYAWEQGCGAEDFDLAEGIRTVLRLICQYNQLCVYWTINYDFEDETVRNILLHQIRSPRPVILDPTDPTNNVGQDMICWPELKKEAQAWLSSSTLSEELPAPSWTVLPAPLSSTPGQLLDKFIKDFLQPDQHFLNEISTALDTICTFLQENCFQHSTTKIQKVVKGGSAAKGTALKTGSDADIIVFPNSFKSYTSQRAERSKVVEEIHTQLDACQQQKQFEVKFEISNRKAPWGLSFTLKSKMLNQSVDFDVMPAFNALGQCNSGSSPNPKVYADLIDLYKSQDVLGGEFHSCFTELQRNFIESRPPKLKDLIRLVKHWYTQCRRKVKTKSSLPPKYALELLTVYAWEKGSNSPDFDTAEGFRTVLELIINYQQLCIFWTVNYSLEDETMRKFLLSQIQKTRPVILDPAEPTSDLGGGDRWCWHLLAREAKKWLSSLCFNAGVGEFVDLSASNRIIGAKDHASIQMNVAEVDKVTGR</sequence>
<dbReference type="InterPro" id="IPR043518">
    <property type="entry name" value="2-5OAS_N_CS"/>
</dbReference>
<dbReference type="InterPro" id="IPR043519">
    <property type="entry name" value="NT_sf"/>
</dbReference>
<dbReference type="PROSITE" id="PS00832">
    <property type="entry name" value="25A_SYNTH_1"/>
    <property type="match status" value="1"/>
</dbReference>
<comment type="cofactor">
    <cofactor evidence="2">
        <name>Mg(2+)</name>
        <dbReference type="ChEBI" id="CHEBI:18420"/>
    </cofactor>
</comment>
<dbReference type="GO" id="GO:0006412">
    <property type="term" value="P:translation"/>
    <property type="evidence" value="ECO:0007669"/>
    <property type="project" value="InterPro"/>
</dbReference>
<dbReference type="AlphaFoldDB" id="L9KL74"/>
<dbReference type="GO" id="GO:0045087">
    <property type="term" value="P:innate immune response"/>
    <property type="evidence" value="ECO:0007669"/>
    <property type="project" value="UniProtKB-KW"/>
</dbReference>
<dbReference type="GO" id="GO:0005840">
    <property type="term" value="C:ribosome"/>
    <property type="evidence" value="ECO:0007669"/>
    <property type="project" value="UniProtKB-KW"/>
</dbReference>
<reference evidence="17" key="2">
    <citation type="journal article" date="2013" name="Nat. Commun.">
        <title>Genome of the Chinese tree shrew.</title>
        <authorList>
            <person name="Fan Y."/>
            <person name="Huang Z.Y."/>
            <person name="Cao C.C."/>
            <person name="Chen C.S."/>
            <person name="Chen Y.X."/>
            <person name="Fan D.D."/>
            <person name="He J."/>
            <person name="Hou H.L."/>
            <person name="Hu L."/>
            <person name="Hu X.T."/>
            <person name="Jiang X.T."/>
            <person name="Lai R."/>
            <person name="Lang Y.S."/>
            <person name="Liang B."/>
            <person name="Liao S.G."/>
            <person name="Mu D."/>
            <person name="Ma Y.Y."/>
            <person name="Niu Y.Y."/>
            <person name="Sun X.Q."/>
            <person name="Xia J.Q."/>
            <person name="Xiao J."/>
            <person name="Xiong Z.Q."/>
            <person name="Xu L."/>
            <person name="Yang L."/>
            <person name="Zhang Y."/>
            <person name="Zhao W."/>
            <person name="Zhao X.D."/>
            <person name="Zheng Y.T."/>
            <person name="Zhou J.M."/>
            <person name="Zhu Y.B."/>
            <person name="Zhang G.J."/>
            <person name="Wang J."/>
            <person name="Yao Y.G."/>
        </authorList>
    </citation>
    <scope>NUCLEOTIDE SEQUENCE [LARGE SCALE GENOMIC DNA]</scope>
</reference>
<evidence type="ECO:0000256" key="2">
    <source>
        <dbReference type="ARBA" id="ARBA00001946"/>
    </source>
</evidence>
<keyword evidence="10" id="KW-0694">RNA-binding</keyword>
<organism evidence="16 17">
    <name type="scientific">Tupaia chinensis</name>
    <name type="common">Chinese tree shrew</name>
    <name type="synonym">Tupaia belangeri chinensis</name>
    <dbReference type="NCBI Taxonomy" id="246437"/>
    <lineage>
        <taxon>Eukaryota</taxon>
        <taxon>Metazoa</taxon>
        <taxon>Chordata</taxon>
        <taxon>Craniata</taxon>
        <taxon>Vertebrata</taxon>
        <taxon>Euteleostomi</taxon>
        <taxon>Mammalia</taxon>
        <taxon>Eutheria</taxon>
        <taxon>Euarchontoglires</taxon>
        <taxon>Scandentia</taxon>
        <taxon>Tupaiidae</taxon>
        <taxon>Tupaia</taxon>
    </lineage>
</organism>
<comment type="similarity">
    <text evidence="5">Belongs to the eukaryotic ribosomal protein eS21 family.</text>
</comment>
<evidence type="ECO:0000256" key="11">
    <source>
        <dbReference type="ARBA" id="ARBA00022980"/>
    </source>
</evidence>
<feature type="domain" description="Polymerase nucleotidyl transferase" evidence="14">
    <location>
        <begin position="52"/>
        <end position="110"/>
    </location>
</feature>
<dbReference type="Gene3D" id="1.10.1410.20">
    <property type="entry name" value="2'-5'-oligoadenylate synthetase 1, domain 2"/>
    <property type="match status" value="3"/>
</dbReference>
<dbReference type="EC" id="2.7.7.84" evidence="6"/>
<feature type="domain" description="2'-5'-oligoadenylate synthetase 1" evidence="15">
    <location>
        <begin position="860"/>
        <end position="1040"/>
    </location>
</feature>
<feature type="domain" description="2'-5'-oligoadenylate synthetase 1" evidence="15">
    <location>
        <begin position="518"/>
        <end position="701"/>
    </location>
</feature>
<dbReference type="GO" id="GO:0005654">
    <property type="term" value="C:nucleoplasm"/>
    <property type="evidence" value="ECO:0007669"/>
    <property type="project" value="TreeGrafter"/>
</dbReference>
<keyword evidence="12" id="KW-0051">Antiviral defense</keyword>
<dbReference type="PROSITE" id="PS00833">
    <property type="entry name" value="25A_SYNTH_2"/>
    <property type="match status" value="3"/>
</dbReference>
<evidence type="ECO:0000256" key="9">
    <source>
        <dbReference type="ARBA" id="ARBA00022859"/>
    </source>
</evidence>
<comment type="catalytic activity">
    <reaction evidence="1">
        <text>3 ATP = 5'-triphosphoadenylyl-(2'-&gt;5')-adenylyl-(2'-&gt;5')-adenosine + 2 diphosphate</text>
        <dbReference type="Rhea" id="RHEA:34407"/>
        <dbReference type="ChEBI" id="CHEBI:30616"/>
        <dbReference type="ChEBI" id="CHEBI:33019"/>
        <dbReference type="ChEBI" id="CHEBI:67143"/>
        <dbReference type="EC" id="2.7.7.84"/>
    </reaction>
</comment>
<dbReference type="FunCoup" id="L9KL74">
    <property type="interactions" value="509"/>
</dbReference>
<dbReference type="InterPro" id="IPR038579">
    <property type="entry name" value="Ribosomal_eS21_sf"/>
</dbReference>
<evidence type="ECO:0000313" key="16">
    <source>
        <dbReference type="EMBL" id="ELW63725.1"/>
    </source>
</evidence>
<evidence type="ECO:0000256" key="7">
    <source>
        <dbReference type="ARBA" id="ARBA00022490"/>
    </source>
</evidence>
<feature type="domain" description="2'-5'-oligoadenylate synthetase 1" evidence="15">
    <location>
        <begin position="165"/>
        <end position="348"/>
    </location>
</feature>
<evidence type="ECO:0000256" key="8">
    <source>
        <dbReference type="ARBA" id="ARBA00022588"/>
    </source>
</evidence>
<dbReference type="Pfam" id="PF01909">
    <property type="entry name" value="NTP_transf_2"/>
    <property type="match status" value="1"/>
</dbReference>
<dbReference type="Gene3D" id="3.30.1230.20">
    <property type="match status" value="1"/>
</dbReference>
<evidence type="ECO:0000256" key="13">
    <source>
        <dbReference type="ARBA" id="ARBA00023274"/>
    </source>
</evidence>
<dbReference type="GO" id="GO:1990904">
    <property type="term" value="C:ribonucleoprotein complex"/>
    <property type="evidence" value="ECO:0007669"/>
    <property type="project" value="UniProtKB-KW"/>
</dbReference>
<evidence type="ECO:0000256" key="10">
    <source>
        <dbReference type="ARBA" id="ARBA00022884"/>
    </source>
</evidence>
<evidence type="ECO:0000313" key="17">
    <source>
        <dbReference type="Proteomes" id="UP000011518"/>
    </source>
</evidence>
<comment type="subcellular location">
    <subcellularLocation>
        <location evidence="3">Cytoplasm</location>
    </subcellularLocation>
</comment>
<proteinExistence type="inferred from homology"/>
<evidence type="ECO:0000256" key="4">
    <source>
        <dbReference type="ARBA" id="ARBA00009526"/>
    </source>
</evidence>
<dbReference type="InParanoid" id="L9KL74"/>
<dbReference type="GO" id="GO:0005829">
    <property type="term" value="C:cytosol"/>
    <property type="evidence" value="ECO:0007669"/>
    <property type="project" value="TreeGrafter"/>
</dbReference>
<dbReference type="Pfam" id="PF10421">
    <property type="entry name" value="OAS1_C"/>
    <property type="match status" value="3"/>
</dbReference>
<dbReference type="GO" id="GO:0016020">
    <property type="term" value="C:membrane"/>
    <property type="evidence" value="ECO:0007669"/>
    <property type="project" value="TreeGrafter"/>
</dbReference>
<reference evidence="17" key="1">
    <citation type="submission" date="2012-07" db="EMBL/GenBank/DDBJ databases">
        <title>Genome of the Chinese tree shrew, a rising model animal genetically related to primates.</title>
        <authorList>
            <person name="Zhang G."/>
            <person name="Fan Y."/>
            <person name="Yao Y."/>
            <person name="Huang Z."/>
        </authorList>
    </citation>
    <scope>NUCLEOTIDE SEQUENCE [LARGE SCALE GENOMIC DNA]</scope>
</reference>
<evidence type="ECO:0000256" key="1">
    <source>
        <dbReference type="ARBA" id="ARBA00001112"/>
    </source>
</evidence>
<dbReference type="GO" id="GO:0051607">
    <property type="term" value="P:defense response to virus"/>
    <property type="evidence" value="ECO:0007669"/>
    <property type="project" value="UniProtKB-KW"/>
</dbReference>
<protein>
    <recommendedName>
        <fullName evidence="6">2'-5' oligoadenylate synthase</fullName>
        <ecNumber evidence="6">2.7.7.84</ecNumber>
    </recommendedName>
</protein>
<dbReference type="GO" id="GO:0003735">
    <property type="term" value="F:structural constituent of ribosome"/>
    <property type="evidence" value="ECO:0007669"/>
    <property type="project" value="InterPro"/>
</dbReference>
<dbReference type="CDD" id="cd05400">
    <property type="entry name" value="NT_2-5OAS_ClassI-CCAase"/>
    <property type="match status" value="3"/>
</dbReference>
<dbReference type="SUPFAM" id="SSF81631">
    <property type="entry name" value="PAP/OAS1 substrate-binding domain"/>
    <property type="match status" value="3"/>
</dbReference>
<dbReference type="GO" id="GO:0001730">
    <property type="term" value="F:2'-5'-oligoadenylate synthetase activity"/>
    <property type="evidence" value="ECO:0007669"/>
    <property type="project" value="UniProtKB-EC"/>
</dbReference>
<dbReference type="PANTHER" id="PTHR11258:SF13">
    <property type="entry name" value="2'-5'-OLIGOADENYLATE SYNTHASE 1"/>
    <property type="match status" value="1"/>
</dbReference>
<dbReference type="eggNOG" id="KOG0001">
    <property type="taxonomic scope" value="Eukaryota"/>
</dbReference>
<dbReference type="Gene3D" id="3.30.460.10">
    <property type="entry name" value="Beta Polymerase, domain 2"/>
    <property type="match status" value="3"/>
</dbReference>
<comment type="similarity">
    <text evidence="4">Belongs to the 2-5A synthase family.</text>
</comment>
<dbReference type="InterPro" id="IPR018952">
    <property type="entry name" value="2-5-oligoAdlate_synth_1_dom2/C"/>
</dbReference>
<accession>L9KL74</accession>
<keyword evidence="17" id="KW-1185">Reference proteome</keyword>
<dbReference type="Pfam" id="PF01249">
    <property type="entry name" value="Ribosomal_S21e"/>
    <property type="match status" value="1"/>
</dbReference>
<dbReference type="InterPro" id="IPR006117">
    <property type="entry name" value="2-5OAS_C_CS"/>
</dbReference>
<dbReference type="EMBL" id="KB320764">
    <property type="protein sequence ID" value="ELW63725.1"/>
    <property type="molecule type" value="Genomic_DNA"/>
</dbReference>
<dbReference type="FunFam" id="3.30.460.10:FF:000007">
    <property type="entry name" value="2'-5'-oligoadenylate synthetase 1"/>
    <property type="match status" value="3"/>
</dbReference>
<dbReference type="SUPFAM" id="SSF81301">
    <property type="entry name" value="Nucleotidyltransferase"/>
    <property type="match status" value="3"/>
</dbReference>
<evidence type="ECO:0000256" key="12">
    <source>
        <dbReference type="ARBA" id="ARBA00023118"/>
    </source>
</evidence>
<keyword evidence="13" id="KW-0687">Ribonucleoprotein</keyword>